<name>A0A0B7G169_THACB</name>
<feature type="domain" description="HAT C-terminal dimerisation" evidence="2">
    <location>
        <begin position="202"/>
        <end position="284"/>
    </location>
</feature>
<dbReference type="PANTHER" id="PTHR23272:SF184">
    <property type="entry name" value="OS03G0311250 PROTEIN"/>
    <property type="match status" value="1"/>
</dbReference>
<dbReference type="AlphaFoldDB" id="A0A0B7G169"/>
<evidence type="ECO:0000313" key="3">
    <source>
        <dbReference type="EMBL" id="CEL62187.1"/>
    </source>
</evidence>
<gene>
    <name evidence="3" type="ORF">RSOLAG1IB_10269</name>
</gene>
<dbReference type="InterPro" id="IPR008906">
    <property type="entry name" value="HATC_C_dom"/>
</dbReference>
<accession>A0A0B7G169</accession>
<dbReference type="SUPFAM" id="SSF53098">
    <property type="entry name" value="Ribonuclease H-like"/>
    <property type="match status" value="1"/>
</dbReference>
<dbReference type="STRING" id="1108050.A0A0B7G169"/>
<reference evidence="3 4" key="1">
    <citation type="submission" date="2014-11" db="EMBL/GenBank/DDBJ databases">
        <authorList>
            <person name="Wibberg Daniel"/>
        </authorList>
    </citation>
    <scope>NUCLEOTIDE SEQUENCE [LARGE SCALE GENOMIC DNA]</scope>
    <source>
        <strain evidence="3">Rhizoctonia solani AG1-IB 7/3/14</strain>
    </source>
</reference>
<proteinExistence type="predicted"/>
<dbReference type="GO" id="GO:0046983">
    <property type="term" value="F:protein dimerization activity"/>
    <property type="evidence" value="ECO:0007669"/>
    <property type="project" value="InterPro"/>
</dbReference>
<feature type="region of interest" description="Disordered" evidence="1">
    <location>
        <begin position="145"/>
        <end position="176"/>
    </location>
</feature>
<dbReference type="InterPro" id="IPR012337">
    <property type="entry name" value="RNaseH-like_sf"/>
</dbReference>
<sequence length="318" mass="35235">MTTSPTFKMGKYGLNALQWRLLEDLIACLFTFKQLTLKYLQSCVPLLHEVIPDLIVLKYRLTLMRNDTNHQSNMAIRVAAQAALQVLEKYLDRLEELDIYSLAIVSCPWYKLQWFIDQGYSPVRIDRVRRVLGEQYTKYLALASTSPTPTPAPAQPPVTSTSTIARGSGGPPTTSLSDELRNHWAHDPPSTVSISTSTTDALAIYLSSPPVTKAEVEEIGLLAYWQRELNRSVPLARMALDILSAPASSVDAERAFSGGRMAINYHQHRMSVTNFRAKMAVGSWFGTPLLPGIDDVLEIIEGRGSVGSDLGIEPESLD</sequence>
<dbReference type="Proteomes" id="UP000059188">
    <property type="component" value="Unassembled WGS sequence"/>
</dbReference>
<organism evidence="3 4">
    <name type="scientific">Thanatephorus cucumeris (strain AG1-IB / isolate 7/3/14)</name>
    <name type="common">Lettuce bottom rot fungus</name>
    <name type="synonym">Rhizoctonia solani</name>
    <dbReference type="NCBI Taxonomy" id="1108050"/>
    <lineage>
        <taxon>Eukaryota</taxon>
        <taxon>Fungi</taxon>
        <taxon>Dikarya</taxon>
        <taxon>Basidiomycota</taxon>
        <taxon>Agaricomycotina</taxon>
        <taxon>Agaricomycetes</taxon>
        <taxon>Cantharellales</taxon>
        <taxon>Ceratobasidiaceae</taxon>
        <taxon>Rhizoctonia</taxon>
        <taxon>Rhizoctonia solani AG-1</taxon>
    </lineage>
</organism>
<evidence type="ECO:0000313" key="4">
    <source>
        <dbReference type="Proteomes" id="UP000059188"/>
    </source>
</evidence>
<dbReference type="Pfam" id="PF05699">
    <property type="entry name" value="Dimer_Tnp_hAT"/>
    <property type="match status" value="1"/>
</dbReference>
<keyword evidence="4" id="KW-1185">Reference proteome</keyword>
<dbReference type="EMBL" id="LN679162">
    <property type="protein sequence ID" value="CEL62187.1"/>
    <property type="molecule type" value="Genomic_DNA"/>
</dbReference>
<dbReference type="OrthoDB" id="3268424at2759"/>
<evidence type="ECO:0000259" key="2">
    <source>
        <dbReference type="Pfam" id="PF05699"/>
    </source>
</evidence>
<dbReference type="PANTHER" id="PTHR23272">
    <property type="entry name" value="BED FINGER-RELATED"/>
    <property type="match status" value="1"/>
</dbReference>
<protein>
    <recommendedName>
        <fullName evidence="2">HAT C-terminal dimerisation domain-containing protein</fullName>
    </recommendedName>
</protein>
<evidence type="ECO:0000256" key="1">
    <source>
        <dbReference type="SAM" id="MobiDB-lite"/>
    </source>
</evidence>